<evidence type="ECO:0000256" key="5">
    <source>
        <dbReference type="ARBA" id="ARBA00022989"/>
    </source>
</evidence>
<feature type="transmembrane region" description="Helical" evidence="8">
    <location>
        <begin position="82"/>
        <end position="102"/>
    </location>
</feature>
<dbReference type="InterPro" id="IPR005828">
    <property type="entry name" value="MFS_sugar_transport-like"/>
</dbReference>
<evidence type="ECO:0008006" key="11">
    <source>
        <dbReference type="Google" id="ProtNLM"/>
    </source>
</evidence>
<keyword evidence="3" id="KW-0813">Transport</keyword>
<dbReference type="PANTHER" id="PTHR23500">
    <property type="entry name" value="SOLUTE CARRIER FAMILY 2, FACILITATED GLUCOSE TRANSPORTER"/>
    <property type="match status" value="1"/>
</dbReference>
<feature type="transmembrane region" description="Helical" evidence="8">
    <location>
        <begin position="20"/>
        <end position="40"/>
    </location>
</feature>
<keyword evidence="4 8" id="KW-0812">Transmembrane</keyword>
<evidence type="ECO:0000256" key="7">
    <source>
        <dbReference type="SAM" id="MobiDB-lite"/>
    </source>
</evidence>
<dbReference type="GO" id="GO:0015144">
    <property type="term" value="F:carbohydrate transmembrane transporter activity"/>
    <property type="evidence" value="ECO:0007669"/>
    <property type="project" value="InterPro"/>
</dbReference>
<feature type="compositionally biased region" description="Low complexity" evidence="7">
    <location>
        <begin position="315"/>
        <end position="331"/>
    </location>
</feature>
<comment type="subcellular location">
    <subcellularLocation>
        <location evidence="1">Membrane</location>
    </subcellularLocation>
</comment>
<evidence type="ECO:0000256" key="1">
    <source>
        <dbReference type="ARBA" id="ARBA00004370"/>
    </source>
</evidence>
<dbReference type="SUPFAM" id="SSF103473">
    <property type="entry name" value="MFS general substrate transporter"/>
    <property type="match status" value="1"/>
</dbReference>
<dbReference type="EMBL" id="CP136897">
    <property type="protein sequence ID" value="WOL16918.1"/>
    <property type="molecule type" value="Genomic_DNA"/>
</dbReference>
<gene>
    <name evidence="9" type="ORF">Cni_G25706</name>
</gene>
<keyword evidence="6 8" id="KW-0472">Membrane</keyword>
<dbReference type="Gene3D" id="1.20.1250.20">
    <property type="entry name" value="MFS general substrate transporter like domains"/>
    <property type="match status" value="1"/>
</dbReference>
<accession>A0AAQ3QPL4</accession>
<evidence type="ECO:0000313" key="9">
    <source>
        <dbReference type="EMBL" id="WOL16918.1"/>
    </source>
</evidence>
<dbReference type="GO" id="GO:0016020">
    <property type="term" value="C:membrane"/>
    <property type="evidence" value="ECO:0007669"/>
    <property type="project" value="UniProtKB-SubCell"/>
</dbReference>
<organism evidence="9 10">
    <name type="scientific">Canna indica</name>
    <name type="common">Indian-shot</name>
    <dbReference type="NCBI Taxonomy" id="4628"/>
    <lineage>
        <taxon>Eukaryota</taxon>
        <taxon>Viridiplantae</taxon>
        <taxon>Streptophyta</taxon>
        <taxon>Embryophyta</taxon>
        <taxon>Tracheophyta</taxon>
        <taxon>Spermatophyta</taxon>
        <taxon>Magnoliopsida</taxon>
        <taxon>Liliopsida</taxon>
        <taxon>Zingiberales</taxon>
        <taxon>Cannaceae</taxon>
        <taxon>Canna</taxon>
    </lineage>
</organism>
<name>A0AAQ3QPL4_9LILI</name>
<evidence type="ECO:0000256" key="3">
    <source>
        <dbReference type="ARBA" id="ARBA00022448"/>
    </source>
</evidence>
<proteinExistence type="inferred from homology"/>
<feature type="region of interest" description="Disordered" evidence="7">
    <location>
        <begin position="292"/>
        <end position="351"/>
    </location>
</feature>
<feature type="region of interest" description="Disordered" evidence="7">
    <location>
        <begin position="147"/>
        <end position="270"/>
    </location>
</feature>
<dbReference type="Proteomes" id="UP001327560">
    <property type="component" value="Chromosome 8"/>
</dbReference>
<dbReference type="InterPro" id="IPR036259">
    <property type="entry name" value="MFS_trans_sf"/>
</dbReference>
<sequence length="487" mass="52033">MPAAGFSVSAPTGTQFEAKITPIVIISCIMAATGGLMFGYDIGISGGVTSMDDFLEKFFPAVYRRKHETKDSNYCKYDNQGLQLFTSSLYLAGLTATFVASYTSRHLGRRITMLIAGCFFIVGVILNGAAQDLAMLFLSSSQRLHPPESAAASTSCSSSTSPSDSSMGMEAVAVARGDPGVAPDGGRTAGDGHTQQPDRARAAGGRQGRAEEDPRHRQRGGGVQRDPGRQPRRQPGEAPLPQPPPPPQPAPARHRRPPPDLPAVHRHQRHHVLRSRAVQHAGVQERRLALLGGHHRSGERAVDGGVDLLGGPGGTADAAAGGRRADVPVAGGDRGGAGAEGDRPLRQPQQGVRRLRGGDGVHLRVVVRVVVGAARVADPQRDLPTGDAVGGAERDGVRQPALHLRHRAVLPLHALPPQVCHLRLLLSVGAGDVGVRALLPSGDQERAHRGDDGEGVEASLVLEEVHRRRRRRRQMCSTKWCREWQWR</sequence>
<evidence type="ECO:0000256" key="6">
    <source>
        <dbReference type="ARBA" id="ARBA00023136"/>
    </source>
</evidence>
<dbReference type="AlphaFoldDB" id="A0AAQ3QPL4"/>
<dbReference type="InterPro" id="IPR045262">
    <property type="entry name" value="STP/PLT_plant"/>
</dbReference>
<evidence type="ECO:0000313" key="10">
    <source>
        <dbReference type="Proteomes" id="UP001327560"/>
    </source>
</evidence>
<keyword evidence="10" id="KW-1185">Reference proteome</keyword>
<comment type="similarity">
    <text evidence="2">Belongs to the major facilitator superfamily. Sugar transporter (TC 2.A.1.1) family.</text>
</comment>
<dbReference type="Pfam" id="PF00083">
    <property type="entry name" value="Sugar_tr"/>
    <property type="match status" value="1"/>
</dbReference>
<evidence type="ECO:0000256" key="2">
    <source>
        <dbReference type="ARBA" id="ARBA00010992"/>
    </source>
</evidence>
<evidence type="ECO:0000256" key="8">
    <source>
        <dbReference type="SAM" id="Phobius"/>
    </source>
</evidence>
<keyword evidence="5 8" id="KW-1133">Transmembrane helix</keyword>
<feature type="compositionally biased region" description="Pro residues" evidence="7">
    <location>
        <begin position="238"/>
        <end position="250"/>
    </location>
</feature>
<feature type="compositionally biased region" description="Low complexity" evidence="7">
    <location>
        <begin position="149"/>
        <end position="166"/>
    </location>
</feature>
<reference evidence="9 10" key="1">
    <citation type="submission" date="2023-10" db="EMBL/GenBank/DDBJ databases">
        <title>Chromosome-scale genome assembly provides insights into flower coloration mechanisms of Canna indica.</title>
        <authorList>
            <person name="Li C."/>
        </authorList>
    </citation>
    <scope>NUCLEOTIDE SEQUENCE [LARGE SCALE GENOMIC DNA]</scope>
    <source>
        <tissue evidence="9">Flower</tissue>
    </source>
</reference>
<feature type="transmembrane region" description="Helical" evidence="8">
    <location>
        <begin position="114"/>
        <end position="138"/>
    </location>
</feature>
<dbReference type="PANTHER" id="PTHR23500:SF357">
    <property type="entry name" value="IP12678P"/>
    <property type="match status" value="1"/>
</dbReference>
<protein>
    <recommendedName>
        <fullName evidence="11">Major facilitator superfamily (MFS) profile domain-containing protein</fullName>
    </recommendedName>
</protein>
<evidence type="ECO:0000256" key="4">
    <source>
        <dbReference type="ARBA" id="ARBA00022692"/>
    </source>
</evidence>